<dbReference type="InterPro" id="IPR050563">
    <property type="entry name" value="4-hydroxybenzoyl-CoA_TE"/>
</dbReference>
<name>A0A2U1T8T0_9CORY</name>
<dbReference type="PANTHER" id="PTHR31793:SF24">
    <property type="entry name" value="LONG-CHAIN ACYL-COA THIOESTERASE FADM"/>
    <property type="match status" value="1"/>
</dbReference>
<dbReference type="OrthoDB" id="9799036at2"/>
<dbReference type="Pfam" id="PF13279">
    <property type="entry name" value="4HBT_2"/>
    <property type="match status" value="1"/>
</dbReference>
<dbReference type="GO" id="GO:0047617">
    <property type="term" value="F:fatty acyl-CoA hydrolase activity"/>
    <property type="evidence" value="ECO:0007669"/>
    <property type="project" value="TreeGrafter"/>
</dbReference>
<sequence length="151" mass="17168">MSASNFVHTTRVPLRWGDFDRYGHVMNANYIELAQEARVAFAEDNFFSQGHDFPVFVRRLEADYFKPILSDTTEVTVETTVVEIGTTSFITRQEIKDRQNRLACVIECVQVAVDLQTESPRALTDTEIGILTEAPKQAELTDEVPDYGDEF</sequence>
<organism evidence="1 2">
    <name type="scientific">Corynebacterium yudongzhengii</name>
    <dbReference type="NCBI Taxonomy" id="2080740"/>
    <lineage>
        <taxon>Bacteria</taxon>
        <taxon>Bacillati</taxon>
        <taxon>Actinomycetota</taxon>
        <taxon>Actinomycetes</taxon>
        <taxon>Mycobacteriales</taxon>
        <taxon>Corynebacteriaceae</taxon>
        <taxon>Corynebacterium</taxon>
    </lineage>
</organism>
<evidence type="ECO:0000313" key="1">
    <source>
        <dbReference type="EMBL" id="PWC02417.1"/>
    </source>
</evidence>
<keyword evidence="2" id="KW-1185">Reference proteome</keyword>
<dbReference type="Gene3D" id="3.10.129.10">
    <property type="entry name" value="Hotdog Thioesterase"/>
    <property type="match status" value="1"/>
</dbReference>
<dbReference type="RefSeq" id="WP_108432137.1">
    <property type="nucleotide sequence ID" value="NZ_CP026947.1"/>
</dbReference>
<dbReference type="KEGG" id="cyz:C3B44_09325"/>
<comment type="caution">
    <text evidence="1">The sequence shown here is derived from an EMBL/GenBank/DDBJ whole genome shotgun (WGS) entry which is preliminary data.</text>
</comment>
<evidence type="ECO:0000313" key="2">
    <source>
        <dbReference type="Proteomes" id="UP000244989"/>
    </source>
</evidence>
<dbReference type="Proteomes" id="UP000244989">
    <property type="component" value="Unassembled WGS sequence"/>
</dbReference>
<dbReference type="SUPFAM" id="SSF54637">
    <property type="entry name" value="Thioesterase/thiol ester dehydrase-isomerase"/>
    <property type="match status" value="1"/>
</dbReference>
<dbReference type="CDD" id="cd00586">
    <property type="entry name" value="4HBT"/>
    <property type="match status" value="1"/>
</dbReference>
<dbReference type="InterPro" id="IPR029069">
    <property type="entry name" value="HotDog_dom_sf"/>
</dbReference>
<proteinExistence type="predicted"/>
<reference evidence="2" key="1">
    <citation type="submission" date="2018-04" db="EMBL/GenBank/DDBJ databases">
        <authorList>
            <person name="Liu S."/>
            <person name="Wang Z."/>
            <person name="Li J."/>
        </authorList>
    </citation>
    <scope>NUCLEOTIDE SEQUENCE [LARGE SCALE GENOMIC DNA]</scope>
    <source>
        <strain evidence="2">2189</strain>
    </source>
</reference>
<protein>
    <submittedName>
        <fullName evidence="1">Acyl-CoA thioesterase</fullName>
    </submittedName>
</protein>
<accession>A0A2U1T8T0</accession>
<dbReference type="EMBL" id="QEEZ01000003">
    <property type="protein sequence ID" value="PWC02417.1"/>
    <property type="molecule type" value="Genomic_DNA"/>
</dbReference>
<gene>
    <name evidence="1" type="ORF">DF222_01945</name>
</gene>
<dbReference type="AlphaFoldDB" id="A0A2U1T8T0"/>
<dbReference type="PANTHER" id="PTHR31793">
    <property type="entry name" value="4-HYDROXYBENZOYL-COA THIOESTERASE FAMILY MEMBER"/>
    <property type="match status" value="1"/>
</dbReference>